<dbReference type="InterPro" id="IPR013517">
    <property type="entry name" value="FG-GAP"/>
</dbReference>
<evidence type="ECO:0000313" key="3">
    <source>
        <dbReference type="EMBL" id="MEY6431617.1"/>
    </source>
</evidence>
<dbReference type="Proteomes" id="UP001564408">
    <property type="component" value="Unassembled WGS sequence"/>
</dbReference>
<dbReference type="Pfam" id="PF13517">
    <property type="entry name" value="FG-GAP_3"/>
    <property type="match status" value="1"/>
</dbReference>
<dbReference type="SUPFAM" id="SSF69318">
    <property type="entry name" value="Integrin alpha N-terminal domain"/>
    <property type="match status" value="1"/>
</dbReference>
<keyword evidence="1 2" id="KW-0732">Signal</keyword>
<evidence type="ECO:0000256" key="1">
    <source>
        <dbReference type="ARBA" id="ARBA00022729"/>
    </source>
</evidence>
<dbReference type="EMBL" id="JBDKXB010000004">
    <property type="protein sequence ID" value="MEY6431617.1"/>
    <property type="molecule type" value="Genomic_DNA"/>
</dbReference>
<dbReference type="RefSeq" id="WP_369666004.1">
    <property type="nucleotide sequence ID" value="NZ_JBDKXB010000004.1"/>
</dbReference>
<dbReference type="SUPFAM" id="SSF50956">
    <property type="entry name" value="Thermostable phytase (3-phytase)"/>
    <property type="match status" value="1"/>
</dbReference>
<dbReference type="PANTHER" id="PTHR46580:SF2">
    <property type="entry name" value="MAM DOMAIN-CONTAINING PROTEIN"/>
    <property type="match status" value="1"/>
</dbReference>
<name>A0ABV4BBG5_9GAMM</name>
<proteinExistence type="predicted"/>
<dbReference type="Gene3D" id="2.130.10.130">
    <property type="entry name" value="Integrin alpha, N-terminal"/>
    <property type="match status" value="1"/>
</dbReference>
<feature type="signal peptide" evidence="2">
    <location>
        <begin position="1"/>
        <end position="24"/>
    </location>
</feature>
<keyword evidence="4" id="KW-1185">Reference proteome</keyword>
<evidence type="ECO:0000256" key="2">
    <source>
        <dbReference type="SAM" id="SignalP"/>
    </source>
</evidence>
<evidence type="ECO:0000313" key="4">
    <source>
        <dbReference type="Proteomes" id="UP001564408"/>
    </source>
</evidence>
<organism evidence="3 4">
    <name type="scientific">Thioalkalicoccus limnaeus</name>
    <dbReference type="NCBI Taxonomy" id="120681"/>
    <lineage>
        <taxon>Bacteria</taxon>
        <taxon>Pseudomonadati</taxon>
        <taxon>Pseudomonadota</taxon>
        <taxon>Gammaproteobacteria</taxon>
        <taxon>Chromatiales</taxon>
        <taxon>Chromatiaceae</taxon>
        <taxon>Thioalkalicoccus</taxon>
    </lineage>
</organism>
<dbReference type="PROSITE" id="PS51257">
    <property type="entry name" value="PROKAR_LIPOPROTEIN"/>
    <property type="match status" value="1"/>
</dbReference>
<gene>
    <name evidence="3" type="ORF">ABC977_04255</name>
</gene>
<dbReference type="InterPro" id="IPR028994">
    <property type="entry name" value="Integrin_alpha_N"/>
</dbReference>
<reference evidence="3 4" key="1">
    <citation type="submission" date="2024-05" db="EMBL/GenBank/DDBJ databases">
        <title>Genome Sequence and Characterization of the New Strain Purple Sulfur Bacterium of Genus Thioalkalicoccus.</title>
        <authorList>
            <person name="Bryantseva I.A."/>
            <person name="Kyndt J.A."/>
            <person name="Imhoff J.F."/>
        </authorList>
    </citation>
    <scope>NUCLEOTIDE SEQUENCE [LARGE SCALE GENOMIC DNA]</scope>
    <source>
        <strain evidence="3 4">Um2</strain>
    </source>
</reference>
<feature type="chain" id="PRO_5047105077" evidence="2">
    <location>
        <begin position="25"/>
        <end position="371"/>
    </location>
</feature>
<sequence length="371" mass="39642">MRHLIKPLAWVAPIVLTLAAGCTAERVDDSAEDPPTSLMLAPELSVWGGALIRRDDGTWLGTALHDVDEFGVWRIDGDRKATLIGRFPTGYHPDGVAVWDSDRFVVAVEGTRMYQFWRIDDGRMRLEGEAEGPLPARDLVVADFDGDGLPDLVLAPYGGEELALLWGQGGIGLSDAQSLPAGRSPWHPQIVDWDGDGRPDLLWAELDTGVVRLARNLGARRFEVEAVHGVSGVTPRHLAARDLSGDGRPDLVAIAVEIGAAELLTPRSDGGLEVAKLPPVGALGYVAAAILADGTILLAEEGRVILARAVGAEWEKRTLPAGSLPSPIELFDVDGDGEEDLVVYGSARSGVIIHFGPLWERAEPLGIVQAP</sequence>
<protein>
    <submittedName>
        <fullName evidence="3">VCBS repeat-containing protein</fullName>
    </submittedName>
</protein>
<comment type="caution">
    <text evidence="3">The sequence shown here is derived from an EMBL/GenBank/DDBJ whole genome shotgun (WGS) entry which is preliminary data.</text>
</comment>
<accession>A0ABV4BBG5</accession>
<dbReference type="PANTHER" id="PTHR46580">
    <property type="entry name" value="SENSOR KINASE-RELATED"/>
    <property type="match status" value="1"/>
</dbReference>